<feature type="compositionally biased region" description="Polar residues" evidence="1">
    <location>
        <begin position="132"/>
        <end position="143"/>
    </location>
</feature>
<organism evidence="3 4">
    <name type="scientific">Amblyomma americanum</name>
    <name type="common">Lone star tick</name>
    <dbReference type="NCBI Taxonomy" id="6943"/>
    <lineage>
        <taxon>Eukaryota</taxon>
        <taxon>Metazoa</taxon>
        <taxon>Ecdysozoa</taxon>
        <taxon>Arthropoda</taxon>
        <taxon>Chelicerata</taxon>
        <taxon>Arachnida</taxon>
        <taxon>Acari</taxon>
        <taxon>Parasitiformes</taxon>
        <taxon>Ixodida</taxon>
        <taxon>Ixodoidea</taxon>
        <taxon>Ixodidae</taxon>
        <taxon>Amblyomminae</taxon>
        <taxon>Amblyomma</taxon>
    </lineage>
</organism>
<gene>
    <name evidence="3" type="ORF">V5799_022268</name>
</gene>
<evidence type="ECO:0000256" key="1">
    <source>
        <dbReference type="SAM" id="MobiDB-lite"/>
    </source>
</evidence>
<dbReference type="Proteomes" id="UP001321473">
    <property type="component" value="Unassembled WGS sequence"/>
</dbReference>
<keyword evidence="4" id="KW-1185">Reference proteome</keyword>
<keyword evidence="2" id="KW-0732">Signal</keyword>
<feature type="chain" id="PRO_5042936106" description="Secreted protein" evidence="2">
    <location>
        <begin position="26"/>
        <end position="193"/>
    </location>
</feature>
<dbReference type="AlphaFoldDB" id="A0AAQ4FML9"/>
<proteinExistence type="predicted"/>
<sequence>MARVSCRAACSVCLIAVLNVSSASSIIEPILSSSEIQTLAAENTPACSAFTSRLRVRLACSSKGIAELFPPRLFLKAQRPQIRRADPQAVRRASPLPKEGCNEAGKCDHGGCRSCSCRQRAVSGEADHASGAQVSAHASTSRVTAHGRRAAYHQENRETGGFEGFDIERHLPEASECSTLRALRWRFFVSWQQ</sequence>
<evidence type="ECO:0000313" key="3">
    <source>
        <dbReference type="EMBL" id="KAK8787965.1"/>
    </source>
</evidence>
<name>A0AAQ4FML9_AMBAM</name>
<evidence type="ECO:0000256" key="2">
    <source>
        <dbReference type="SAM" id="SignalP"/>
    </source>
</evidence>
<evidence type="ECO:0000313" key="4">
    <source>
        <dbReference type="Proteomes" id="UP001321473"/>
    </source>
</evidence>
<protein>
    <recommendedName>
        <fullName evidence="5">Secreted protein</fullName>
    </recommendedName>
</protein>
<comment type="caution">
    <text evidence="3">The sequence shown here is derived from an EMBL/GenBank/DDBJ whole genome shotgun (WGS) entry which is preliminary data.</text>
</comment>
<dbReference type="EMBL" id="JARKHS020001252">
    <property type="protein sequence ID" value="KAK8787965.1"/>
    <property type="molecule type" value="Genomic_DNA"/>
</dbReference>
<feature type="region of interest" description="Disordered" evidence="1">
    <location>
        <begin position="128"/>
        <end position="157"/>
    </location>
</feature>
<accession>A0AAQ4FML9</accession>
<evidence type="ECO:0008006" key="5">
    <source>
        <dbReference type="Google" id="ProtNLM"/>
    </source>
</evidence>
<reference evidence="3 4" key="1">
    <citation type="journal article" date="2023" name="Arcadia Sci">
        <title>De novo assembly of a long-read Amblyomma americanum tick genome.</title>
        <authorList>
            <person name="Chou S."/>
            <person name="Poskanzer K.E."/>
            <person name="Rollins M."/>
            <person name="Thuy-Boun P.S."/>
        </authorList>
    </citation>
    <scope>NUCLEOTIDE SEQUENCE [LARGE SCALE GENOMIC DNA]</scope>
    <source>
        <strain evidence="3">F_SG_1</strain>
        <tissue evidence="3">Salivary glands</tissue>
    </source>
</reference>
<feature type="signal peptide" evidence="2">
    <location>
        <begin position="1"/>
        <end position="25"/>
    </location>
</feature>